<reference evidence="12 13" key="1">
    <citation type="journal article" date="2016" name="Nat. Commun.">
        <title>Thousands of microbial genomes shed light on interconnected biogeochemical processes in an aquifer system.</title>
        <authorList>
            <person name="Anantharaman K."/>
            <person name="Brown C.T."/>
            <person name="Hug L.A."/>
            <person name="Sharon I."/>
            <person name="Castelle C.J."/>
            <person name="Probst A.J."/>
            <person name="Thomas B.C."/>
            <person name="Singh A."/>
            <person name="Wilkins M.J."/>
            <person name="Karaoz U."/>
            <person name="Brodie E.L."/>
            <person name="Williams K.H."/>
            <person name="Hubbard S.S."/>
            <person name="Banfield J.F."/>
        </authorList>
    </citation>
    <scope>NUCLEOTIDE SEQUENCE [LARGE SCALE GENOMIC DNA]</scope>
</reference>
<comment type="function">
    <text evidence="9">A type II topoisomerase that negatively supercoils closed circular double-stranded (ds) DNA in an ATP-dependent manner to modulate DNA topology and maintain chromosomes in an underwound state. Negative supercoiling favors strand separation, and DNA replication, transcription, recombination and repair, all of which involve strand separation. Also able to catalyze the interconversion of other topological isomers of dsDNA rings, including catenanes and knotted rings. Type II topoisomerases break and join 2 DNA strands simultaneously in an ATP-dependent manner.</text>
</comment>
<feature type="domain" description="Topo IIA-type catalytic" evidence="11">
    <location>
        <begin position="34"/>
        <end position="551"/>
    </location>
</feature>
<dbReference type="FunFam" id="3.30.1360.40:FF:000002">
    <property type="entry name" value="DNA gyrase subunit A"/>
    <property type="match status" value="1"/>
</dbReference>
<evidence type="ECO:0000313" key="13">
    <source>
        <dbReference type="Proteomes" id="UP000177596"/>
    </source>
</evidence>
<dbReference type="PANTHER" id="PTHR43493:SF5">
    <property type="entry name" value="DNA GYRASE SUBUNIT A, CHLOROPLASTIC_MITOCHONDRIAL"/>
    <property type="match status" value="1"/>
</dbReference>
<dbReference type="Pfam" id="PF00521">
    <property type="entry name" value="DNA_topoisoIV"/>
    <property type="match status" value="2"/>
</dbReference>
<dbReference type="SMART" id="SM00434">
    <property type="entry name" value="TOP4c"/>
    <property type="match status" value="1"/>
</dbReference>
<evidence type="ECO:0000256" key="10">
    <source>
        <dbReference type="PROSITE-ProRule" id="PRU01384"/>
    </source>
</evidence>
<dbReference type="HAMAP" id="MF_01897">
    <property type="entry name" value="GyrA"/>
    <property type="match status" value="1"/>
</dbReference>
<dbReference type="PROSITE" id="PS52040">
    <property type="entry name" value="TOPO_IIA"/>
    <property type="match status" value="1"/>
</dbReference>
<comment type="catalytic activity">
    <reaction evidence="1 9 10">
        <text>ATP-dependent breakage, passage and rejoining of double-stranded DNA.</text>
        <dbReference type="EC" id="5.6.2.2"/>
    </reaction>
</comment>
<name>A0A1F8DHS7_9BACT</name>
<comment type="subunit">
    <text evidence="9">Heterotetramer, composed of two GyrA and two GyrB chains. In the heterotetramer, GyrA contains the active site tyrosine that forms a transient covalent intermediate with DNA, while GyrB binds cofactors and catalyzes ATP hydrolysis.</text>
</comment>
<dbReference type="GO" id="GO:0005737">
    <property type="term" value="C:cytoplasm"/>
    <property type="evidence" value="ECO:0007669"/>
    <property type="project" value="UniProtKB-SubCell"/>
</dbReference>
<dbReference type="InterPro" id="IPR013760">
    <property type="entry name" value="Topo_IIA-like_dom_sf"/>
</dbReference>
<dbReference type="FunFam" id="2.120.10.90:FF:000005">
    <property type="entry name" value="DNA topoisomerase 4 subunit A"/>
    <property type="match status" value="1"/>
</dbReference>
<dbReference type="PANTHER" id="PTHR43493">
    <property type="entry name" value="DNA GYRASE/TOPOISOMERASE SUBUNIT A"/>
    <property type="match status" value="1"/>
</dbReference>
<evidence type="ECO:0000256" key="6">
    <source>
        <dbReference type="ARBA" id="ARBA00023125"/>
    </source>
</evidence>
<dbReference type="Proteomes" id="UP000177596">
    <property type="component" value="Unassembled WGS sequence"/>
</dbReference>
<dbReference type="GO" id="GO:0005524">
    <property type="term" value="F:ATP binding"/>
    <property type="evidence" value="ECO:0007669"/>
    <property type="project" value="UniProtKB-UniRule"/>
</dbReference>
<feature type="short sequence motif" description="GyrA-box" evidence="9">
    <location>
        <begin position="578"/>
        <end position="584"/>
    </location>
</feature>
<dbReference type="AlphaFoldDB" id="A0A1F8DHS7"/>
<keyword evidence="9" id="KW-0963">Cytoplasm</keyword>
<keyword evidence="3 9" id="KW-0547">Nucleotide-binding</keyword>
<keyword evidence="5 9" id="KW-0799">Topoisomerase</keyword>
<dbReference type="InterPro" id="IPR050220">
    <property type="entry name" value="Type_II_DNA_Topoisomerases"/>
</dbReference>
<keyword evidence="4 9" id="KW-0067">ATP-binding</keyword>
<dbReference type="GO" id="GO:0005694">
    <property type="term" value="C:chromosome"/>
    <property type="evidence" value="ECO:0007669"/>
    <property type="project" value="InterPro"/>
</dbReference>
<dbReference type="GO" id="GO:0006265">
    <property type="term" value="P:DNA topological change"/>
    <property type="evidence" value="ECO:0007669"/>
    <property type="project" value="UniProtKB-UniRule"/>
</dbReference>
<dbReference type="EC" id="5.6.2.2" evidence="9"/>
<dbReference type="SUPFAM" id="SSF56719">
    <property type="entry name" value="Type II DNA topoisomerase"/>
    <property type="match status" value="1"/>
</dbReference>
<evidence type="ECO:0000259" key="11">
    <source>
        <dbReference type="PROSITE" id="PS52040"/>
    </source>
</evidence>
<dbReference type="SUPFAM" id="SSF101904">
    <property type="entry name" value="GyrA/ParC C-terminal domain-like"/>
    <property type="match status" value="1"/>
</dbReference>
<dbReference type="Gene3D" id="2.120.10.90">
    <property type="entry name" value="DNA gyrase/topoisomerase IV, subunit A, C-terminal"/>
    <property type="match status" value="1"/>
</dbReference>
<dbReference type="InterPro" id="IPR005743">
    <property type="entry name" value="GyrA"/>
</dbReference>
<evidence type="ECO:0000256" key="2">
    <source>
        <dbReference type="ARBA" id="ARBA00008263"/>
    </source>
</evidence>
<dbReference type="Gene3D" id="3.90.199.10">
    <property type="entry name" value="Topoisomerase II, domain 5"/>
    <property type="match status" value="2"/>
</dbReference>
<dbReference type="Pfam" id="PF03989">
    <property type="entry name" value="DNA_gyraseA_C"/>
    <property type="match status" value="6"/>
</dbReference>
<dbReference type="InterPro" id="IPR002205">
    <property type="entry name" value="Topo_IIA_dom_A"/>
</dbReference>
<evidence type="ECO:0000256" key="8">
    <source>
        <dbReference type="ARBA" id="ARBA00063644"/>
    </source>
</evidence>
<keyword evidence="6 9" id="KW-0238">DNA-binding</keyword>
<protein>
    <recommendedName>
        <fullName evidence="9">DNA gyrase subunit A</fullName>
        <ecNumber evidence="9">5.6.2.2</ecNumber>
    </recommendedName>
</protein>
<dbReference type="EMBL" id="MGIL01000015">
    <property type="protein sequence ID" value="OGM88167.1"/>
    <property type="molecule type" value="Genomic_DNA"/>
</dbReference>
<comment type="subcellular location">
    <subcellularLocation>
        <location evidence="9">Cytoplasm</location>
    </subcellularLocation>
</comment>
<dbReference type="InterPro" id="IPR035516">
    <property type="entry name" value="Gyrase/topoIV_suA_C"/>
</dbReference>
<comment type="subunit">
    <text evidence="8">Heterotetramer composed of ParC and ParE.</text>
</comment>
<dbReference type="FunFam" id="1.10.268.10:FF:000001">
    <property type="entry name" value="DNA gyrase subunit A"/>
    <property type="match status" value="1"/>
</dbReference>
<dbReference type="Gene3D" id="3.30.1360.40">
    <property type="match status" value="1"/>
</dbReference>
<dbReference type="GO" id="GO:0006261">
    <property type="term" value="P:DNA-templated DNA replication"/>
    <property type="evidence" value="ECO:0007669"/>
    <property type="project" value="UniProtKB-UniRule"/>
</dbReference>
<keyword evidence="7 9" id="KW-0413">Isomerase</keyword>
<dbReference type="InterPro" id="IPR013757">
    <property type="entry name" value="Topo_IIA_A_a_sf"/>
</dbReference>
<proteinExistence type="inferred from homology"/>
<comment type="miscellaneous">
    <text evidence="9">Few gyrases are as efficient as E.coli at forming negative supercoils. Not all organisms have 2 type II topoisomerases; in organisms with a single type II topoisomerase this enzyme also has to decatenate newly replicated chromosomes.</text>
</comment>
<evidence type="ECO:0000313" key="12">
    <source>
        <dbReference type="EMBL" id="OGM88167.1"/>
    </source>
</evidence>
<evidence type="ECO:0000256" key="7">
    <source>
        <dbReference type="ARBA" id="ARBA00023235"/>
    </source>
</evidence>
<gene>
    <name evidence="9" type="primary">gyrA</name>
    <name evidence="12" type="ORF">A2573_02025</name>
</gene>
<dbReference type="CDD" id="cd00187">
    <property type="entry name" value="TOP4c"/>
    <property type="match status" value="1"/>
</dbReference>
<dbReference type="GO" id="GO:0034335">
    <property type="term" value="F:DNA negative supercoiling activity"/>
    <property type="evidence" value="ECO:0007669"/>
    <property type="project" value="UniProtKB-ARBA"/>
</dbReference>
<evidence type="ECO:0000256" key="1">
    <source>
        <dbReference type="ARBA" id="ARBA00000185"/>
    </source>
</evidence>
<organism evidence="12 13">
    <name type="scientific">Candidatus Woesebacteria bacterium RIFOXYD1_FULL_43_18</name>
    <dbReference type="NCBI Taxonomy" id="1802551"/>
    <lineage>
        <taxon>Bacteria</taxon>
        <taxon>Candidatus Woeseibacteriota</taxon>
    </lineage>
</organism>
<dbReference type="GO" id="GO:0003677">
    <property type="term" value="F:DNA binding"/>
    <property type="evidence" value="ECO:0007669"/>
    <property type="project" value="UniProtKB-UniRule"/>
</dbReference>
<accession>A0A1F8DHS7</accession>
<comment type="similarity">
    <text evidence="2 9">Belongs to the type II topoisomerase GyrA/ParC subunit family.</text>
</comment>
<dbReference type="InterPro" id="IPR013758">
    <property type="entry name" value="Topo_IIA_A/C_ab"/>
</dbReference>
<evidence type="ECO:0000256" key="3">
    <source>
        <dbReference type="ARBA" id="ARBA00022741"/>
    </source>
</evidence>
<dbReference type="Gene3D" id="1.10.268.10">
    <property type="entry name" value="Topoisomerase, domain 3"/>
    <property type="match status" value="1"/>
</dbReference>
<comment type="caution">
    <text evidence="12">The sequence shown here is derived from an EMBL/GenBank/DDBJ whole genome shotgun (WGS) entry which is preliminary data.</text>
</comment>
<feature type="active site" description="O-(5'-phospho-DNA)-tyrosine intermediate" evidence="9 10">
    <location>
        <position position="123"/>
    </location>
</feature>
<sequence length="880" mass="97248">MSTDIGKVQSTEITSELSTSYLDYAMSVIVARALPDVRDGLKPVHRRILYAMHLMGLHYSTSGTTKSAKVVGEVLGKYHPHGDMAVYDAMVRLAQTFSMRYPLVHGQGNFGSVDGDPAAAMRYTEVKLAKIADNILVDMEKETVDFTDNFDSTLKEPVYLPALLPNLLLMGSEGIAVGMATKIPPHNLTELVDAITEIINKGRVIKSNSEEPEVKNQETHTDFIIKKINLVASGSEKALTQEEVTPSEISFESDVTIEDLVKFVPGPDFPTGGAIYDAASLNEVYATGRGRIVVRGIAEITEGAKGKPQIVITELPYQVNKAELVAKIAELVKDKKVIGIADLRDESDKDGMRVAVDLKRDAKPKSVLNNLFKHTKLQSSFSANFVALVDGTPHTLNLKQILVEYVKHRQRVVTRRTIFDLTEAKKRAHILEGLKIALDNLDAVIKTIRESRTQEDAKKNLIDKFGLSDIQATAILDMQLRRLAALEREKIEKEYAEIKKLIDELTAILRDPKKVLNIIVAELAELKAKYGDGRRTKIYKHAVGEFSEEDLVAKEETLITVTRTGYIKRLSAGSYRAQRRGGKGVIGMATKEEDEIQHLIDATTHDTILFFTNKGRVFGLKAWEIPESSRQAKGQALVNLLNLEQEEEIRSILPLSKESGVKNLIMSTKRGLIKKTNLDEFENLRSSGLIAIKLRSDDQLVSVHPTSGSDHIIILTKGAKSIRFPELNVRPMGRATTGVTGIKMEKDDEVIGMEVFPGKETIPSDKRKKYFRDILTIAEKGLGKRTPIHLFPVQKRAGKGVKASVVNPKTGNLKTAIMVTQNFDQVIITSKMGQVIKLPLKNIPQLGRATQGVILMRFADKADSVAAAAVLEKGGDEDVE</sequence>
<evidence type="ECO:0000256" key="4">
    <source>
        <dbReference type="ARBA" id="ARBA00022840"/>
    </source>
</evidence>
<dbReference type="InterPro" id="IPR006691">
    <property type="entry name" value="GyrA/parC_rep"/>
</dbReference>
<dbReference type="GO" id="GO:0009330">
    <property type="term" value="C:DNA topoisomerase type II (double strand cut, ATP-hydrolyzing) complex"/>
    <property type="evidence" value="ECO:0007669"/>
    <property type="project" value="TreeGrafter"/>
</dbReference>
<evidence type="ECO:0000256" key="9">
    <source>
        <dbReference type="HAMAP-Rule" id="MF_01897"/>
    </source>
</evidence>
<evidence type="ECO:0000256" key="5">
    <source>
        <dbReference type="ARBA" id="ARBA00023029"/>
    </source>
</evidence>